<keyword evidence="1" id="KW-0812">Transmembrane</keyword>
<comment type="caution">
    <text evidence="2">The sequence shown here is derived from an EMBL/GenBank/DDBJ whole genome shotgun (WGS) entry which is preliminary data.</text>
</comment>
<dbReference type="Proteomes" id="UP000701853">
    <property type="component" value="Chromosome 11"/>
</dbReference>
<keyword evidence="1" id="KW-1133">Transmembrane helix</keyword>
<sequence>MVLPRRPSHRRCGPVAGVARKGLSGAVEIDGAEYMFSLISSLFPMPLLFRFFFCSVFAFCPVVLVHKRSTRRIWPLWCNGGMESRTSGAVHAEGAHGGATS</sequence>
<evidence type="ECO:0000256" key="1">
    <source>
        <dbReference type="SAM" id="Phobius"/>
    </source>
</evidence>
<evidence type="ECO:0000313" key="3">
    <source>
        <dbReference type="Proteomes" id="UP000701853"/>
    </source>
</evidence>
<reference evidence="2 3" key="1">
    <citation type="journal article" date="2021" name="bioRxiv">
        <title>The Gossypium anomalum genome as a resource for cotton improvement and evolutionary analysis of hybrid incompatibility.</title>
        <authorList>
            <person name="Grover C.E."/>
            <person name="Yuan D."/>
            <person name="Arick M.A."/>
            <person name="Miller E.R."/>
            <person name="Hu G."/>
            <person name="Peterson D.G."/>
            <person name="Wendel J.F."/>
            <person name="Udall J.A."/>
        </authorList>
    </citation>
    <scope>NUCLEOTIDE SEQUENCE [LARGE SCALE GENOMIC DNA]</scope>
    <source>
        <strain evidence="2">JFW-Udall</strain>
        <tissue evidence="2">Leaf</tissue>
    </source>
</reference>
<dbReference type="AlphaFoldDB" id="A0A8J6CKA2"/>
<gene>
    <name evidence="2" type="ORF">CXB51_027923</name>
</gene>
<protein>
    <submittedName>
        <fullName evidence="2">Uncharacterized protein</fullName>
    </submittedName>
</protein>
<proteinExistence type="predicted"/>
<keyword evidence="3" id="KW-1185">Reference proteome</keyword>
<accession>A0A8J6CKA2</accession>
<keyword evidence="1" id="KW-0472">Membrane</keyword>
<name>A0A8J6CKA2_9ROSI</name>
<dbReference type="EMBL" id="JAHUZN010000011">
    <property type="protein sequence ID" value="KAG8478132.1"/>
    <property type="molecule type" value="Genomic_DNA"/>
</dbReference>
<evidence type="ECO:0000313" key="2">
    <source>
        <dbReference type="EMBL" id="KAG8478132.1"/>
    </source>
</evidence>
<feature type="transmembrane region" description="Helical" evidence="1">
    <location>
        <begin position="47"/>
        <end position="65"/>
    </location>
</feature>
<organism evidence="2 3">
    <name type="scientific">Gossypium anomalum</name>
    <dbReference type="NCBI Taxonomy" id="47600"/>
    <lineage>
        <taxon>Eukaryota</taxon>
        <taxon>Viridiplantae</taxon>
        <taxon>Streptophyta</taxon>
        <taxon>Embryophyta</taxon>
        <taxon>Tracheophyta</taxon>
        <taxon>Spermatophyta</taxon>
        <taxon>Magnoliopsida</taxon>
        <taxon>eudicotyledons</taxon>
        <taxon>Gunneridae</taxon>
        <taxon>Pentapetalae</taxon>
        <taxon>rosids</taxon>
        <taxon>malvids</taxon>
        <taxon>Malvales</taxon>
        <taxon>Malvaceae</taxon>
        <taxon>Malvoideae</taxon>
        <taxon>Gossypium</taxon>
    </lineage>
</organism>